<dbReference type="Proteomes" id="UP000559027">
    <property type="component" value="Unassembled WGS sequence"/>
</dbReference>
<evidence type="ECO:0000256" key="1">
    <source>
        <dbReference type="SAM" id="MobiDB-lite"/>
    </source>
</evidence>
<dbReference type="EMBL" id="JAACJO010000001">
    <property type="protein sequence ID" value="KAF5363807.1"/>
    <property type="molecule type" value="Genomic_DNA"/>
</dbReference>
<accession>A0A8H5GF71</accession>
<proteinExistence type="predicted"/>
<feature type="region of interest" description="Disordered" evidence="1">
    <location>
        <begin position="63"/>
        <end position="116"/>
    </location>
</feature>
<dbReference type="OrthoDB" id="73680at2759"/>
<feature type="compositionally biased region" description="Polar residues" evidence="1">
    <location>
        <begin position="130"/>
        <end position="164"/>
    </location>
</feature>
<dbReference type="AlphaFoldDB" id="A0A8H5GF71"/>
<evidence type="ECO:0000313" key="2">
    <source>
        <dbReference type="EMBL" id="KAF5363807.1"/>
    </source>
</evidence>
<sequence>MPKHRAKAHQWSCIHPSHHNIKSIPEPKVRVIRTVRSHDVNEGVGLGTSDSSTHLGVQPVCKEERGKEMEEEGNVSSTRHKEGKRSVGGGKSGRERLSIFGGTFSGSLTGKGKKPPPIAGYLEVIREKSSMSSLPQLESGSIRKSSSTSNQPSTFNSNRRNITHQQRERASTLLRKIPTSSSVNGNENSAATAAMAGAAGDGVGFGGATGLIKPGQSILDQIGQPDHMGWMRKRGDRYNSCKNWYFVLKGQHMYCLRSGSKLFFFTSTS</sequence>
<feature type="region of interest" description="Disordered" evidence="1">
    <location>
        <begin position="129"/>
        <end position="169"/>
    </location>
</feature>
<gene>
    <name evidence="2" type="ORF">D9756_000044</name>
</gene>
<name>A0A8H5GF71_9AGAR</name>
<organism evidence="2 3">
    <name type="scientific">Leucocoprinus leucothites</name>
    <dbReference type="NCBI Taxonomy" id="201217"/>
    <lineage>
        <taxon>Eukaryota</taxon>
        <taxon>Fungi</taxon>
        <taxon>Dikarya</taxon>
        <taxon>Basidiomycota</taxon>
        <taxon>Agaricomycotina</taxon>
        <taxon>Agaricomycetes</taxon>
        <taxon>Agaricomycetidae</taxon>
        <taxon>Agaricales</taxon>
        <taxon>Agaricineae</taxon>
        <taxon>Agaricaceae</taxon>
        <taxon>Leucocoprinus</taxon>
    </lineage>
</organism>
<reference evidence="2 3" key="1">
    <citation type="journal article" date="2020" name="ISME J.">
        <title>Uncovering the hidden diversity of litter-decomposition mechanisms in mushroom-forming fungi.</title>
        <authorList>
            <person name="Floudas D."/>
            <person name="Bentzer J."/>
            <person name="Ahren D."/>
            <person name="Johansson T."/>
            <person name="Persson P."/>
            <person name="Tunlid A."/>
        </authorList>
    </citation>
    <scope>NUCLEOTIDE SEQUENCE [LARGE SCALE GENOMIC DNA]</scope>
    <source>
        <strain evidence="2 3">CBS 146.42</strain>
    </source>
</reference>
<evidence type="ECO:0000313" key="3">
    <source>
        <dbReference type="Proteomes" id="UP000559027"/>
    </source>
</evidence>
<protein>
    <submittedName>
        <fullName evidence="2">Uncharacterized protein</fullName>
    </submittedName>
</protein>
<comment type="caution">
    <text evidence="2">The sequence shown here is derived from an EMBL/GenBank/DDBJ whole genome shotgun (WGS) entry which is preliminary data.</text>
</comment>
<keyword evidence="3" id="KW-1185">Reference proteome</keyword>
<dbReference type="SUPFAM" id="SSF50729">
    <property type="entry name" value="PH domain-like"/>
    <property type="match status" value="1"/>
</dbReference>